<dbReference type="InterPro" id="IPR045078">
    <property type="entry name" value="TST/MPST-like"/>
</dbReference>
<dbReference type="CDD" id="cd01448">
    <property type="entry name" value="TST_Repeat_1"/>
    <property type="match status" value="1"/>
</dbReference>
<dbReference type="PANTHER" id="PTHR11364:SF27">
    <property type="entry name" value="SULFURTRANSFERASE"/>
    <property type="match status" value="1"/>
</dbReference>
<dbReference type="CDD" id="cd01449">
    <property type="entry name" value="TST_Repeat_2"/>
    <property type="match status" value="1"/>
</dbReference>
<protein>
    <recommendedName>
        <fullName evidence="3">Rhodanese domain-containing protein</fullName>
    </recommendedName>
</protein>
<proteinExistence type="predicted"/>
<dbReference type="PANTHER" id="PTHR11364">
    <property type="entry name" value="THIOSULFATE SULFERTANSFERASE"/>
    <property type="match status" value="1"/>
</dbReference>
<dbReference type="Proteomes" id="UP000030746">
    <property type="component" value="Unassembled WGS sequence"/>
</dbReference>
<dbReference type="GO" id="GO:0005739">
    <property type="term" value="C:mitochondrion"/>
    <property type="evidence" value="ECO:0007669"/>
    <property type="project" value="TreeGrafter"/>
</dbReference>
<dbReference type="PROSITE" id="PS50206">
    <property type="entry name" value="RHODANESE_3"/>
    <property type="match status" value="2"/>
</dbReference>
<dbReference type="AlphaFoldDB" id="V4A9Z3"/>
<feature type="domain" description="Rhodanese" evidence="3">
    <location>
        <begin position="173"/>
        <end position="282"/>
    </location>
</feature>
<dbReference type="GeneID" id="20246764"/>
<evidence type="ECO:0000256" key="1">
    <source>
        <dbReference type="ARBA" id="ARBA00022679"/>
    </source>
</evidence>
<gene>
    <name evidence="4" type="ORF">LOTGIDRAFT_218175</name>
</gene>
<dbReference type="SMART" id="SM00450">
    <property type="entry name" value="RHOD"/>
    <property type="match status" value="2"/>
</dbReference>
<dbReference type="CTD" id="20246764"/>
<evidence type="ECO:0000313" key="4">
    <source>
        <dbReference type="EMBL" id="ESO90121.1"/>
    </source>
</evidence>
<dbReference type="InterPro" id="IPR036873">
    <property type="entry name" value="Rhodanese-like_dom_sf"/>
</dbReference>
<dbReference type="InterPro" id="IPR001763">
    <property type="entry name" value="Rhodanese-like_dom"/>
</dbReference>
<organism evidence="4 5">
    <name type="scientific">Lottia gigantea</name>
    <name type="common">Giant owl limpet</name>
    <dbReference type="NCBI Taxonomy" id="225164"/>
    <lineage>
        <taxon>Eukaryota</taxon>
        <taxon>Metazoa</taxon>
        <taxon>Spiralia</taxon>
        <taxon>Lophotrochozoa</taxon>
        <taxon>Mollusca</taxon>
        <taxon>Gastropoda</taxon>
        <taxon>Patellogastropoda</taxon>
        <taxon>Lottioidea</taxon>
        <taxon>Lottiidae</taxon>
        <taxon>Lottia</taxon>
    </lineage>
</organism>
<keyword evidence="1" id="KW-0808">Transferase</keyword>
<dbReference type="RefSeq" id="XP_009059196.1">
    <property type="nucleotide sequence ID" value="XM_009060948.1"/>
</dbReference>
<dbReference type="HOGENOM" id="CLU_031618_3_1_1"/>
<sequence>MTVGRIGNILSTNVLREHIKTISVVKTGGIRVIETTWSPDTQIDVYKHHFLPSHIPTSQYFDFINCAPRSEYFRRSVPDINKFTDIAQSLGINNDTHIITYDRTNSLSSIRTWWLLRLYGHRKVSVLDGGFKKWLNDGFEVSDESANYKIGNFEGKLDKTLIRDYEDMCENVVNKKEQVVDARNSLSFQGEDDMPSEAKKGHIPGAKNIPYSSLFNSDGTYKSQHELKLLFDGASIDLGQPVTAMCETGLTACGLVMAGNMLGKETIPVYAGSMYEWGQRAPEDLCVKGNS</sequence>
<accession>V4A9Z3</accession>
<dbReference type="OrthoDB" id="270167at2759"/>
<dbReference type="SUPFAM" id="SSF52821">
    <property type="entry name" value="Rhodanese/Cell cycle control phosphatase"/>
    <property type="match status" value="2"/>
</dbReference>
<dbReference type="OMA" id="ARLVWML"/>
<evidence type="ECO:0000256" key="2">
    <source>
        <dbReference type="ARBA" id="ARBA00022737"/>
    </source>
</evidence>
<evidence type="ECO:0000313" key="5">
    <source>
        <dbReference type="Proteomes" id="UP000030746"/>
    </source>
</evidence>
<dbReference type="GO" id="GO:0004792">
    <property type="term" value="F:thiosulfate-cyanide sulfurtransferase activity"/>
    <property type="evidence" value="ECO:0007669"/>
    <property type="project" value="TreeGrafter"/>
</dbReference>
<dbReference type="Pfam" id="PF00581">
    <property type="entry name" value="Rhodanese"/>
    <property type="match status" value="2"/>
</dbReference>
<dbReference type="STRING" id="225164.V4A9Z3"/>
<reference evidence="4 5" key="1">
    <citation type="journal article" date="2013" name="Nature">
        <title>Insights into bilaterian evolution from three spiralian genomes.</title>
        <authorList>
            <person name="Simakov O."/>
            <person name="Marletaz F."/>
            <person name="Cho S.J."/>
            <person name="Edsinger-Gonzales E."/>
            <person name="Havlak P."/>
            <person name="Hellsten U."/>
            <person name="Kuo D.H."/>
            <person name="Larsson T."/>
            <person name="Lv J."/>
            <person name="Arendt D."/>
            <person name="Savage R."/>
            <person name="Osoegawa K."/>
            <person name="de Jong P."/>
            <person name="Grimwood J."/>
            <person name="Chapman J.A."/>
            <person name="Shapiro H."/>
            <person name="Aerts A."/>
            <person name="Otillar R.P."/>
            <person name="Terry A.Y."/>
            <person name="Boore J.L."/>
            <person name="Grigoriev I.V."/>
            <person name="Lindberg D.R."/>
            <person name="Seaver E.C."/>
            <person name="Weisblat D.A."/>
            <person name="Putnam N.H."/>
            <person name="Rokhsar D.S."/>
        </authorList>
    </citation>
    <scope>NUCLEOTIDE SEQUENCE [LARGE SCALE GENOMIC DNA]</scope>
</reference>
<keyword evidence="2" id="KW-0677">Repeat</keyword>
<dbReference type="EMBL" id="KB202481">
    <property type="protein sequence ID" value="ESO90121.1"/>
    <property type="molecule type" value="Genomic_DNA"/>
</dbReference>
<dbReference type="KEGG" id="lgi:LOTGIDRAFT_218175"/>
<dbReference type="Gene3D" id="3.40.250.10">
    <property type="entry name" value="Rhodanese-like domain"/>
    <property type="match status" value="2"/>
</dbReference>
<name>V4A9Z3_LOTGI</name>
<feature type="domain" description="Rhodanese" evidence="3">
    <location>
        <begin position="26"/>
        <end position="143"/>
    </location>
</feature>
<keyword evidence="5" id="KW-1185">Reference proteome</keyword>
<evidence type="ECO:0000259" key="3">
    <source>
        <dbReference type="PROSITE" id="PS50206"/>
    </source>
</evidence>